<evidence type="ECO:0000313" key="2">
    <source>
        <dbReference type="Proteomes" id="UP000627573"/>
    </source>
</evidence>
<sequence>MSDTEYVAEMTDTLMSWPIPESAVTVRKLRDRALQFIAENSDVSVVEALIPGMVVALADLEARIAIAEAGLSAEKFEA</sequence>
<dbReference type="RefSeq" id="WP_197940294.1">
    <property type="nucleotide sequence ID" value="NZ_JAECSB010000004.1"/>
</dbReference>
<dbReference type="EMBL" id="JAECSB010000004">
    <property type="protein sequence ID" value="MBH5141029.1"/>
    <property type="molecule type" value="Genomic_DNA"/>
</dbReference>
<name>A0A8I1D534_RHOER</name>
<reference evidence="1 2" key="1">
    <citation type="submission" date="2020-12" db="EMBL/GenBank/DDBJ databases">
        <title>Draft genome sequence of furan degrading bacterial strain FUR100.</title>
        <authorList>
            <person name="Woiski C."/>
        </authorList>
    </citation>
    <scope>NUCLEOTIDE SEQUENCE [LARGE SCALE GENOMIC DNA]</scope>
    <source>
        <strain evidence="1 2">FUR100</strain>
    </source>
</reference>
<comment type="caution">
    <text evidence="1">The sequence shown here is derived from an EMBL/GenBank/DDBJ whole genome shotgun (WGS) entry which is preliminary data.</text>
</comment>
<accession>A0A8I1D534</accession>
<gene>
    <name evidence="1" type="ORF">I3517_00130</name>
</gene>
<keyword evidence="2" id="KW-1185">Reference proteome</keyword>
<evidence type="ECO:0000313" key="1">
    <source>
        <dbReference type="EMBL" id="MBH5141029.1"/>
    </source>
</evidence>
<organism evidence="1 2">
    <name type="scientific">Rhodococcus erythropolis</name>
    <name type="common">Arthrobacter picolinophilus</name>
    <dbReference type="NCBI Taxonomy" id="1833"/>
    <lineage>
        <taxon>Bacteria</taxon>
        <taxon>Bacillati</taxon>
        <taxon>Actinomycetota</taxon>
        <taxon>Actinomycetes</taxon>
        <taxon>Mycobacteriales</taxon>
        <taxon>Nocardiaceae</taxon>
        <taxon>Rhodococcus</taxon>
        <taxon>Rhodococcus erythropolis group</taxon>
    </lineage>
</organism>
<dbReference type="Proteomes" id="UP000627573">
    <property type="component" value="Unassembled WGS sequence"/>
</dbReference>
<dbReference type="AlphaFoldDB" id="A0A8I1D534"/>
<protein>
    <submittedName>
        <fullName evidence="1">Uncharacterized protein</fullName>
    </submittedName>
</protein>
<proteinExistence type="predicted"/>